<feature type="domain" description="CheR-type methyltransferase" evidence="6">
    <location>
        <begin position="7"/>
        <end position="260"/>
    </location>
</feature>
<keyword evidence="3 7" id="KW-0489">Methyltransferase</keyword>
<evidence type="ECO:0000256" key="4">
    <source>
        <dbReference type="ARBA" id="ARBA00022679"/>
    </source>
</evidence>
<proteinExistence type="predicted"/>
<dbReference type="SUPFAM" id="SSF47757">
    <property type="entry name" value="Chemotaxis receptor methyltransferase CheR, N-terminal domain"/>
    <property type="match status" value="1"/>
</dbReference>
<dbReference type="GO" id="GO:0008983">
    <property type="term" value="F:protein-glutamate O-methyltransferase activity"/>
    <property type="evidence" value="ECO:0007669"/>
    <property type="project" value="UniProtKB-EC"/>
</dbReference>
<organism evidence="7 8">
    <name type="scientific">Parendozoicomonas haliclonae</name>
    <dbReference type="NCBI Taxonomy" id="1960125"/>
    <lineage>
        <taxon>Bacteria</taxon>
        <taxon>Pseudomonadati</taxon>
        <taxon>Pseudomonadota</taxon>
        <taxon>Gammaproteobacteria</taxon>
        <taxon>Oceanospirillales</taxon>
        <taxon>Endozoicomonadaceae</taxon>
        <taxon>Parendozoicomonas</taxon>
    </lineage>
</organism>
<keyword evidence="4 7" id="KW-0808">Transferase</keyword>
<comment type="catalytic activity">
    <reaction evidence="1">
        <text>L-glutamyl-[protein] + S-adenosyl-L-methionine = [protein]-L-glutamate 5-O-methyl ester + S-adenosyl-L-homocysteine</text>
        <dbReference type="Rhea" id="RHEA:24452"/>
        <dbReference type="Rhea" id="RHEA-COMP:10208"/>
        <dbReference type="Rhea" id="RHEA-COMP:10311"/>
        <dbReference type="ChEBI" id="CHEBI:29973"/>
        <dbReference type="ChEBI" id="CHEBI:57856"/>
        <dbReference type="ChEBI" id="CHEBI:59789"/>
        <dbReference type="ChEBI" id="CHEBI:82795"/>
        <dbReference type="EC" id="2.1.1.80"/>
    </reaction>
</comment>
<dbReference type="InterPro" id="IPR029063">
    <property type="entry name" value="SAM-dependent_MTases_sf"/>
</dbReference>
<evidence type="ECO:0000313" key="7">
    <source>
        <dbReference type="EMBL" id="SMA46090.1"/>
    </source>
</evidence>
<dbReference type="SMART" id="SM00138">
    <property type="entry name" value="MeTrc"/>
    <property type="match status" value="1"/>
</dbReference>
<dbReference type="EMBL" id="FWPT01000004">
    <property type="protein sequence ID" value="SMA46090.1"/>
    <property type="molecule type" value="Genomic_DNA"/>
</dbReference>
<dbReference type="OrthoDB" id="9816309at2"/>
<dbReference type="Gene3D" id="1.10.155.10">
    <property type="entry name" value="Chemotaxis receptor methyltransferase CheR, N-terminal domain"/>
    <property type="match status" value="1"/>
</dbReference>
<reference evidence="7 8" key="1">
    <citation type="submission" date="2017-03" db="EMBL/GenBank/DDBJ databases">
        <authorList>
            <person name="Afonso C.L."/>
            <person name="Miller P.J."/>
            <person name="Scott M.A."/>
            <person name="Spackman E."/>
            <person name="Goraichik I."/>
            <person name="Dimitrov K.M."/>
            <person name="Suarez D.L."/>
            <person name="Swayne D.E."/>
        </authorList>
    </citation>
    <scope>NUCLEOTIDE SEQUENCE [LARGE SCALE GENOMIC DNA]</scope>
    <source>
        <strain evidence="7">SB41UT1</strain>
    </source>
</reference>
<dbReference type="RefSeq" id="WP_087109524.1">
    <property type="nucleotide sequence ID" value="NZ_CBCSCN010000002.1"/>
</dbReference>
<dbReference type="PANTHER" id="PTHR24422">
    <property type="entry name" value="CHEMOTAXIS PROTEIN METHYLTRANSFERASE"/>
    <property type="match status" value="1"/>
</dbReference>
<dbReference type="GO" id="GO:0032259">
    <property type="term" value="P:methylation"/>
    <property type="evidence" value="ECO:0007669"/>
    <property type="project" value="UniProtKB-KW"/>
</dbReference>
<evidence type="ECO:0000259" key="6">
    <source>
        <dbReference type="PROSITE" id="PS50123"/>
    </source>
</evidence>
<dbReference type="PROSITE" id="PS50123">
    <property type="entry name" value="CHER"/>
    <property type="match status" value="1"/>
</dbReference>
<evidence type="ECO:0000256" key="2">
    <source>
        <dbReference type="ARBA" id="ARBA00012534"/>
    </source>
</evidence>
<keyword evidence="8" id="KW-1185">Reference proteome</keyword>
<dbReference type="PANTHER" id="PTHR24422:SF19">
    <property type="entry name" value="CHEMOTAXIS PROTEIN METHYLTRANSFERASE"/>
    <property type="match status" value="1"/>
</dbReference>
<sequence length="303" mass="35057">MSMPTWITERLPDMTRSQFDRWQQLFEERTGNHIGWGHRSILQAGVVRRMRELGINEHDSYLELVNRPSSNMEWARLIEYLTVRETRFFRHLPSYDTAQEFIASLLASDRTRPIEAWSVGCSTGEETWSMAMLLSQMVSRQDRVIPFTVTGTDISLEALAHARRGVYSNSRLFGLDTALTDRFFQSVGSREVSICPRLKERVCFTRVNVLNLDRAPMGNMDLIFCQNLLIYFRRWRRITIIEQLVERLAPGGLLVLGPGEISQWSHPDLEPVGCEQVLAFRKKAQTAREKLLNSFSAMKAREE</sequence>
<dbReference type="SUPFAM" id="SSF53335">
    <property type="entry name" value="S-adenosyl-L-methionine-dependent methyltransferases"/>
    <property type="match status" value="1"/>
</dbReference>
<dbReference type="InterPro" id="IPR036804">
    <property type="entry name" value="CheR_N_sf"/>
</dbReference>
<name>A0A1X7AJN0_9GAMM</name>
<evidence type="ECO:0000313" key="8">
    <source>
        <dbReference type="Proteomes" id="UP000196573"/>
    </source>
</evidence>
<accession>A0A1X7AJN0</accession>
<protein>
    <recommendedName>
        <fullName evidence="2">protein-glutamate O-methyltransferase</fullName>
        <ecNumber evidence="2">2.1.1.80</ecNumber>
    </recommendedName>
</protein>
<dbReference type="InterPro" id="IPR050903">
    <property type="entry name" value="Bact_Chemotaxis_MeTrfase"/>
</dbReference>
<evidence type="ECO:0000256" key="1">
    <source>
        <dbReference type="ARBA" id="ARBA00001541"/>
    </source>
</evidence>
<dbReference type="InterPro" id="IPR022642">
    <property type="entry name" value="CheR_C"/>
</dbReference>
<dbReference type="EC" id="2.1.1.80" evidence="2"/>
<keyword evidence="5" id="KW-0949">S-adenosyl-L-methionine</keyword>
<dbReference type="Proteomes" id="UP000196573">
    <property type="component" value="Unassembled WGS sequence"/>
</dbReference>
<dbReference type="InterPro" id="IPR000780">
    <property type="entry name" value="CheR_MeTrfase"/>
</dbReference>
<dbReference type="Pfam" id="PF01739">
    <property type="entry name" value="CheR"/>
    <property type="match status" value="1"/>
</dbReference>
<dbReference type="Gene3D" id="3.40.50.150">
    <property type="entry name" value="Vaccinia Virus protein VP39"/>
    <property type="match status" value="1"/>
</dbReference>
<evidence type="ECO:0000256" key="3">
    <source>
        <dbReference type="ARBA" id="ARBA00022603"/>
    </source>
</evidence>
<dbReference type="PRINTS" id="PR00996">
    <property type="entry name" value="CHERMTFRASE"/>
</dbReference>
<gene>
    <name evidence="7" type="primary">cheR_1</name>
    <name evidence="7" type="ORF">EHSB41UT_02076</name>
</gene>
<dbReference type="AlphaFoldDB" id="A0A1X7AJN0"/>
<evidence type="ECO:0000256" key="5">
    <source>
        <dbReference type="ARBA" id="ARBA00022691"/>
    </source>
</evidence>